<keyword evidence="2" id="KW-1185">Reference proteome</keyword>
<dbReference type="InterPro" id="IPR036388">
    <property type="entry name" value="WH-like_DNA-bd_sf"/>
</dbReference>
<dbReference type="KEGG" id="paqt:E8L99_23470"/>
<dbReference type="OrthoDB" id="5522755at2"/>
<reference evidence="1 2" key="1">
    <citation type="submission" date="2019-04" db="EMBL/GenBank/DDBJ databases">
        <title>Phreatobacter aquaticus sp. nov.</title>
        <authorList>
            <person name="Choi A."/>
            <person name="Baek K."/>
        </authorList>
    </citation>
    <scope>NUCLEOTIDE SEQUENCE [LARGE SCALE GENOMIC DNA]</scope>
    <source>
        <strain evidence="1 2">NMCR1094</strain>
    </source>
</reference>
<evidence type="ECO:0000313" key="2">
    <source>
        <dbReference type="Proteomes" id="UP000298588"/>
    </source>
</evidence>
<name>A0A4D7QTY5_9HYPH</name>
<dbReference type="InterPro" id="IPR036390">
    <property type="entry name" value="WH_DNA-bd_sf"/>
</dbReference>
<dbReference type="Proteomes" id="UP000298588">
    <property type="component" value="Chromosome"/>
</dbReference>
<proteinExistence type="predicted"/>
<dbReference type="InterPro" id="IPR039422">
    <property type="entry name" value="MarR/SlyA-like"/>
</dbReference>
<protein>
    <submittedName>
        <fullName evidence="1">Winged helix-turn-helix transcriptional regulator</fullName>
    </submittedName>
</protein>
<dbReference type="PANTHER" id="PTHR33164:SF89">
    <property type="entry name" value="MARR FAMILY REGULATORY PROTEIN"/>
    <property type="match status" value="1"/>
</dbReference>
<dbReference type="SUPFAM" id="SSF46785">
    <property type="entry name" value="Winged helix' DNA-binding domain"/>
    <property type="match status" value="1"/>
</dbReference>
<dbReference type="Gene3D" id="1.10.10.10">
    <property type="entry name" value="Winged helix-like DNA-binding domain superfamily/Winged helix DNA-binding domain"/>
    <property type="match status" value="1"/>
</dbReference>
<gene>
    <name evidence="1" type="ORF">E8L99_23470</name>
</gene>
<dbReference type="GO" id="GO:0006950">
    <property type="term" value="P:response to stress"/>
    <property type="evidence" value="ECO:0007669"/>
    <property type="project" value="TreeGrafter"/>
</dbReference>
<evidence type="ECO:0000313" key="1">
    <source>
        <dbReference type="EMBL" id="QCK88507.1"/>
    </source>
</evidence>
<dbReference type="RefSeq" id="WP_137101833.1">
    <property type="nucleotide sequence ID" value="NZ_CP039865.1"/>
</dbReference>
<dbReference type="AlphaFoldDB" id="A0A4D7QTY5"/>
<dbReference type="EMBL" id="CP039865">
    <property type="protein sequence ID" value="QCK88507.1"/>
    <property type="molecule type" value="Genomic_DNA"/>
</dbReference>
<dbReference type="PANTHER" id="PTHR33164">
    <property type="entry name" value="TRANSCRIPTIONAL REGULATOR, MARR FAMILY"/>
    <property type="match status" value="1"/>
</dbReference>
<accession>A0A4D7QTY5</accession>
<organism evidence="1 2">
    <name type="scientific">Phreatobacter aquaticus</name>
    <dbReference type="NCBI Taxonomy" id="2570229"/>
    <lineage>
        <taxon>Bacteria</taxon>
        <taxon>Pseudomonadati</taxon>
        <taxon>Pseudomonadota</taxon>
        <taxon>Alphaproteobacteria</taxon>
        <taxon>Hyphomicrobiales</taxon>
        <taxon>Phreatobacteraceae</taxon>
        <taxon>Phreatobacter</taxon>
    </lineage>
</organism>
<dbReference type="GO" id="GO:0003700">
    <property type="term" value="F:DNA-binding transcription factor activity"/>
    <property type="evidence" value="ECO:0007669"/>
    <property type="project" value="InterPro"/>
</dbReference>
<sequence>MAPKSIRTDVLARLFEQSTRALHSSGHSHGLFPAQWTALRYFSTADRPQCTAMSLARFQGMAFGPVSRTVRTLISKGLLRKAGSAGKGRAELLEVSDEGRLILEQDPLVSVVDALAMSDDAEREALAKALERVLMALQSKVGPDLEAE</sequence>